<accession>A0AAN6ULU7</accession>
<evidence type="ECO:0000313" key="4">
    <source>
        <dbReference type="Proteomes" id="UP001304895"/>
    </source>
</evidence>
<dbReference type="PANTHER" id="PTHR42840">
    <property type="entry name" value="NAD(P)-BINDING ROSSMANN-FOLD SUPERFAMILY PROTEIN-RELATED"/>
    <property type="match status" value="1"/>
</dbReference>
<dbReference type="InterPro" id="IPR000683">
    <property type="entry name" value="Gfo/Idh/MocA-like_OxRdtase_N"/>
</dbReference>
<dbReference type="SUPFAM" id="SSF55347">
    <property type="entry name" value="Glyceraldehyde-3-phosphate dehydrogenase-like, C-terminal domain"/>
    <property type="match status" value="1"/>
</dbReference>
<dbReference type="Gene3D" id="3.40.50.720">
    <property type="entry name" value="NAD(P)-binding Rossmann-like Domain"/>
    <property type="match status" value="1"/>
</dbReference>
<evidence type="ECO:0000259" key="2">
    <source>
        <dbReference type="Pfam" id="PF02894"/>
    </source>
</evidence>
<dbReference type="GO" id="GO:0016491">
    <property type="term" value="F:oxidoreductase activity"/>
    <property type="evidence" value="ECO:0007669"/>
    <property type="project" value="TreeGrafter"/>
</dbReference>
<dbReference type="Pfam" id="PF02894">
    <property type="entry name" value="GFO_IDH_MocA_C"/>
    <property type="match status" value="1"/>
</dbReference>
<organism evidence="3 4">
    <name type="scientific">Trichocladium antarcticum</name>
    <dbReference type="NCBI Taxonomy" id="1450529"/>
    <lineage>
        <taxon>Eukaryota</taxon>
        <taxon>Fungi</taxon>
        <taxon>Dikarya</taxon>
        <taxon>Ascomycota</taxon>
        <taxon>Pezizomycotina</taxon>
        <taxon>Sordariomycetes</taxon>
        <taxon>Sordariomycetidae</taxon>
        <taxon>Sordariales</taxon>
        <taxon>Chaetomiaceae</taxon>
        <taxon>Trichocladium</taxon>
    </lineage>
</organism>
<dbReference type="SUPFAM" id="SSF51735">
    <property type="entry name" value="NAD(P)-binding Rossmann-fold domains"/>
    <property type="match status" value="1"/>
</dbReference>
<dbReference type="PANTHER" id="PTHR42840:SF5">
    <property type="entry name" value="NAD(P)-BINDING ROSSMANN-FOLD SUPERFAMILY PROTEIN"/>
    <property type="match status" value="1"/>
</dbReference>
<keyword evidence="4" id="KW-1185">Reference proteome</keyword>
<dbReference type="Proteomes" id="UP001304895">
    <property type="component" value="Unassembled WGS sequence"/>
</dbReference>
<dbReference type="EMBL" id="MU853407">
    <property type="protein sequence ID" value="KAK4135119.1"/>
    <property type="molecule type" value="Genomic_DNA"/>
</dbReference>
<evidence type="ECO:0000313" key="3">
    <source>
        <dbReference type="EMBL" id="KAK4135119.1"/>
    </source>
</evidence>
<sequence length="377" mass="40363">MFKTTLHSQHKETPKIQIPRAGIALLGAGIFALQGNKTEHLPAIEASPALSLKAVYSRSQQSAQALAAASTDPSAVAVYFDLPAVAGQSLDDLLRRDDIVAVDIALPIVHQPAVVEKALMAGKHVLSEKPVAADMERAETLLAWYAGLGAAGRPLWAVAENFRFMESLRYATAQVHEIGGALVTFRLQKYGFIRSDNKYFNTEWRKNPQYQGGFLLDGGVHFIAGLRVLLAAAGQDIEQIAAFTGLLDARLIPVDTIHAVARTRDGKSGTIAISFGTEFKDDRLEVEVATTNGAVLWRPTDVTTVARSGDGKAETKREFAWDSGVKAEVAAFAHAIEAGEVDARQTPSEALKDLEILQLLLESGASGAAVKAIGATR</sequence>
<comment type="caution">
    <text evidence="3">The sequence shown here is derived from an EMBL/GenBank/DDBJ whole genome shotgun (WGS) entry which is preliminary data.</text>
</comment>
<dbReference type="InterPro" id="IPR036291">
    <property type="entry name" value="NAD(P)-bd_dom_sf"/>
</dbReference>
<feature type="domain" description="Gfo/Idh/MocA-like oxidoreductase C-terminal" evidence="2">
    <location>
        <begin position="180"/>
        <end position="371"/>
    </location>
</feature>
<evidence type="ECO:0000259" key="1">
    <source>
        <dbReference type="Pfam" id="PF01408"/>
    </source>
</evidence>
<dbReference type="GO" id="GO:0005737">
    <property type="term" value="C:cytoplasm"/>
    <property type="evidence" value="ECO:0007669"/>
    <property type="project" value="TreeGrafter"/>
</dbReference>
<proteinExistence type="predicted"/>
<feature type="domain" description="Gfo/Idh/MocA-like oxidoreductase N-terminal" evidence="1">
    <location>
        <begin position="23"/>
        <end position="144"/>
    </location>
</feature>
<dbReference type="Pfam" id="PF01408">
    <property type="entry name" value="GFO_IDH_MocA"/>
    <property type="match status" value="1"/>
</dbReference>
<protein>
    <submittedName>
        <fullName evidence="3">NAD(P)-binding protein</fullName>
    </submittedName>
</protein>
<dbReference type="Gene3D" id="3.30.360.10">
    <property type="entry name" value="Dihydrodipicolinate Reductase, domain 2"/>
    <property type="match status" value="1"/>
</dbReference>
<gene>
    <name evidence="3" type="ORF">BT67DRAFT_379196</name>
</gene>
<name>A0AAN6ULU7_9PEZI</name>
<dbReference type="GO" id="GO:0006740">
    <property type="term" value="P:NADPH regeneration"/>
    <property type="evidence" value="ECO:0007669"/>
    <property type="project" value="TreeGrafter"/>
</dbReference>
<reference evidence="3" key="1">
    <citation type="journal article" date="2023" name="Mol. Phylogenet. Evol.">
        <title>Genome-scale phylogeny and comparative genomics of the fungal order Sordariales.</title>
        <authorList>
            <person name="Hensen N."/>
            <person name="Bonometti L."/>
            <person name="Westerberg I."/>
            <person name="Brannstrom I.O."/>
            <person name="Guillou S."/>
            <person name="Cros-Aarteil S."/>
            <person name="Calhoun S."/>
            <person name="Haridas S."/>
            <person name="Kuo A."/>
            <person name="Mondo S."/>
            <person name="Pangilinan J."/>
            <person name="Riley R."/>
            <person name="LaButti K."/>
            <person name="Andreopoulos B."/>
            <person name="Lipzen A."/>
            <person name="Chen C."/>
            <person name="Yan M."/>
            <person name="Daum C."/>
            <person name="Ng V."/>
            <person name="Clum A."/>
            <person name="Steindorff A."/>
            <person name="Ohm R.A."/>
            <person name="Martin F."/>
            <person name="Silar P."/>
            <person name="Natvig D.O."/>
            <person name="Lalanne C."/>
            <person name="Gautier V."/>
            <person name="Ament-Velasquez S.L."/>
            <person name="Kruys A."/>
            <person name="Hutchinson M.I."/>
            <person name="Powell A.J."/>
            <person name="Barry K."/>
            <person name="Miller A.N."/>
            <person name="Grigoriev I.V."/>
            <person name="Debuchy R."/>
            <person name="Gladieux P."/>
            <person name="Hiltunen Thoren M."/>
            <person name="Johannesson H."/>
        </authorList>
    </citation>
    <scope>NUCLEOTIDE SEQUENCE</scope>
    <source>
        <strain evidence="3">CBS 123565</strain>
    </source>
</reference>
<dbReference type="GO" id="GO:0000166">
    <property type="term" value="F:nucleotide binding"/>
    <property type="evidence" value="ECO:0007669"/>
    <property type="project" value="InterPro"/>
</dbReference>
<dbReference type="AlphaFoldDB" id="A0AAN6ULU7"/>
<dbReference type="InterPro" id="IPR004104">
    <property type="entry name" value="Gfo/Idh/MocA-like_OxRdtase_C"/>
</dbReference>
<reference evidence="3" key="2">
    <citation type="submission" date="2023-05" db="EMBL/GenBank/DDBJ databases">
        <authorList>
            <consortium name="Lawrence Berkeley National Laboratory"/>
            <person name="Steindorff A."/>
            <person name="Hensen N."/>
            <person name="Bonometti L."/>
            <person name="Westerberg I."/>
            <person name="Brannstrom I.O."/>
            <person name="Guillou S."/>
            <person name="Cros-Aarteil S."/>
            <person name="Calhoun S."/>
            <person name="Haridas S."/>
            <person name="Kuo A."/>
            <person name="Mondo S."/>
            <person name="Pangilinan J."/>
            <person name="Riley R."/>
            <person name="Labutti K."/>
            <person name="Andreopoulos B."/>
            <person name="Lipzen A."/>
            <person name="Chen C."/>
            <person name="Yanf M."/>
            <person name="Daum C."/>
            <person name="Ng V."/>
            <person name="Clum A."/>
            <person name="Ohm R."/>
            <person name="Martin F."/>
            <person name="Silar P."/>
            <person name="Natvig D."/>
            <person name="Lalanne C."/>
            <person name="Gautier V."/>
            <person name="Ament-Velasquez S.L."/>
            <person name="Kruys A."/>
            <person name="Hutchinson M.I."/>
            <person name="Powell A.J."/>
            <person name="Barry K."/>
            <person name="Miller A.N."/>
            <person name="Grigoriev I.V."/>
            <person name="Debuchy R."/>
            <person name="Gladieux P."/>
            <person name="Thoren M.H."/>
            <person name="Johannesson H."/>
        </authorList>
    </citation>
    <scope>NUCLEOTIDE SEQUENCE</scope>
    <source>
        <strain evidence="3">CBS 123565</strain>
    </source>
</reference>